<evidence type="ECO:0000313" key="1">
    <source>
        <dbReference type="EnsemblMetazoa" id="AARA014350-PA"/>
    </source>
</evidence>
<organism evidence="1 2">
    <name type="scientific">Anopheles arabiensis</name>
    <name type="common">Mosquito</name>
    <dbReference type="NCBI Taxonomy" id="7173"/>
    <lineage>
        <taxon>Eukaryota</taxon>
        <taxon>Metazoa</taxon>
        <taxon>Ecdysozoa</taxon>
        <taxon>Arthropoda</taxon>
        <taxon>Hexapoda</taxon>
        <taxon>Insecta</taxon>
        <taxon>Pterygota</taxon>
        <taxon>Neoptera</taxon>
        <taxon>Endopterygota</taxon>
        <taxon>Diptera</taxon>
        <taxon>Nematocera</taxon>
        <taxon>Culicoidea</taxon>
        <taxon>Culicidae</taxon>
        <taxon>Anophelinae</taxon>
        <taxon>Anopheles</taxon>
    </lineage>
</organism>
<dbReference type="Proteomes" id="UP000075840">
    <property type="component" value="Unassembled WGS sequence"/>
</dbReference>
<protein>
    <submittedName>
        <fullName evidence="1">Uncharacterized protein</fullName>
    </submittedName>
</protein>
<keyword evidence="2" id="KW-1185">Reference proteome</keyword>
<dbReference type="VEuPathDB" id="VectorBase:AARA014350"/>
<name>A0A182IFU3_ANOAR</name>
<dbReference type="EnsemblMetazoa" id="AARA014350-RA">
    <property type="protein sequence ID" value="AARA014350-PA"/>
    <property type="gene ID" value="AARA014350"/>
</dbReference>
<evidence type="ECO:0000313" key="2">
    <source>
        <dbReference type="Proteomes" id="UP000075840"/>
    </source>
</evidence>
<dbReference type="AlphaFoldDB" id="A0A182IFU3"/>
<accession>A0A182IFU3</accession>
<proteinExistence type="predicted"/>
<reference evidence="1" key="1">
    <citation type="submission" date="2022-08" db="UniProtKB">
        <authorList>
            <consortium name="EnsemblMetazoa"/>
        </authorList>
    </citation>
    <scope>IDENTIFICATION</scope>
    <source>
        <strain evidence="1">Dongola</strain>
    </source>
</reference>
<sequence length="27" mass="3033">MAFSLPLLPKCLIICTSPSRRTRSGKR</sequence>
<dbReference type="EMBL" id="APCN01001694">
    <property type="status" value="NOT_ANNOTATED_CDS"/>
    <property type="molecule type" value="Genomic_DNA"/>
</dbReference>